<name>A0A8X8DAN3_POPTO</name>
<dbReference type="InterPro" id="IPR029510">
    <property type="entry name" value="Ald_DH_CS_GLU"/>
</dbReference>
<proteinExistence type="inferred from homology"/>
<keyword evidence="9" id="KW-1185">Reference proteome</keyword>
<evidence type="ECO:0000256" key="6">
    <source>
        <dbReference type="RuleBase" id="RU003345"/>
    </source>
</evidence>
<gene>
    <name evidence="8" type="ORF">POTOM_011680</name>
</gene>
<sequence>MGFARKEYEFLSEIGLSSRNLGCYVDGTWKANGPVVTSVNPSNNQAIAEVVEGSIEDYEEGMRACSEAAKIWMQASLFFLAVPAPKRGEIVRQIGDVLRTKLQQLGRLVSLEMGKILPEGIGEVQEIIDMCDFSVGLSRQLNGSVIPSERPNHAMLEMWNPLGIVGVITAFNFPCAVLGWNACIALVCGNCVVWKGAPTTSLITIAMTRLVAGVLEKNNLPPAIFTSFCGGADIGQAVAKDTRIPLVSFTGSSKVGLMVQQIVNQRFGKCLLELSGNNAIIVMDDANIQLAVRSVMFAAVGTAGQRCTTCRRLGGKIITGGSVIESEGNFVQPTIVEISPNADVVKEELFAPVLYVMKFQTLQEAIEINNSVPQGLSSSIFTRQPGVIFKWIGPQGSDCGIVNVNIPTNGAEIGGAFGGEKATGGGREAGSDSWKQYMRRSTCTINYGNELPLAQGINFG</sequence>
<dbReference type="InterPro" id="IPR015590">
    <property type="entry name" value="Aldehyde_DH_dom"/>
</dbReference>
<dbReference type="OrthoDB" id="310895at2759"/>
<evidence type="ECO:0000313" key="9">
    <source>
        <dbReference type="Proteomes" id="UP000886885"/>
    </source>
</evidence>
<keyword evidence="4" id="KW-0520">NAD</keyword>
<comment type="caution">
    <text evidence="8">The sequence shown here is derived from an EMBL/GenBank/DDBJ whole genome shotgun (WGS) entry which is preliminary data.</text>
</comment>
<dbReference type="CDD" id="cd07130">
    <property type="entry name" value="ALDH_F7_AASADH"/>
    <property type="match status" value="1"/>
</dbReference>
<dbReference type="EMBL" id="JAAWWB010000005">
    <property type="protein sequence ID" value="KAG6782284.1"/>
    <property type="molecule type" value="Genomic_DNA"/>
</dbReference>
<protein>
    <recommendedName>
        <fullName evidence="7">Aldehyde dehydrogenase domain-containing protein</fullName>
    </recommendedName>
</protein>
<dbReference type="PANTHER" id="PTHR43521:SF1">
    <property type="entry name" value="ALPHA-AMINOADIPIC SEMIALDEHYDE DEHYDROGENASE"/>
    <property type="match status" value="1"/>
</dbReference>
<keyword evidence="3 6" id="KW-0560">Oxidoreductase</keyword>
<feature type="active site" evidence="5">
    <location>
        <position position="273"/>
    </location>
</feature>
<dbReference type="AlphaFoldDB" id="A0A8X8DAN3"/>
<evidence type="ECO:0000256" key="5">
    <source>
        <dbReference type="PROSITE-ProRule" id="PRU10007"/>
    </source>
</evidence>
<reference evidence="8" key="1">
    <citation type="journal article" date="2020" name="bioRxiv">
        <title>Hybrid origin of Populus tomentosa Carr. identified through genome sequencing and phylogenomic analysis.</title>
        <authorList>
            <person name="An X."/>
            <person name="Gao K."/>
            <person name="Chen Z."/>
            <person name="Li J."/>
            <person name="Yang X."/>
            <person name="Yang X."/>
            <person name="Zhou J."/>
            <person name="Guo T."/>
            <person name="Zhao T."/>
            <person name="Huang S."/>
            <person name="Miao D."/>
            <person name="Khan W.U."/>
            <person name="Rao P."/>
            <person name="Ye M."/>
            <person name="Lei B."/>
            <person name="Liao W."/>
            <person name="Wang J."/>
            <person name="Ji L."/>
            <person name="Li Y."/>
            <person name="Guo B."/>
            <person name="Mustafa N.S."/>
            <person name="Li S."/>
            <person name="Yun Q."/>
            <person name="Keller S.R."/>
            <person name="Mao J."/>
            <person name="Zhang R."/>
            <person name="Strauss S.H."/>
        </authorList>
    </citation>
    <scope>NUCLEOTIDE SEQUENCE</scope>
    <source>
        <strain evidence="8">GM15</strain>
        <tissue evidence="8">Leaf</tissue>
    </source>
</reference>
<dbReference type="PROSITE" id="PS00687">
    <property type="entry name" value="ALDEHYDE_DEHYDR_GLU"/>
    <property type="match status" value="1"/>
</dbReference>
<comment type="similarity">
    <text evidence="1 6">Belongs to the aldehyde dehydrogenase family.</text>
</comment>
<evidence type="ECO:0000256" key="3">
    <source>
        <dbReference type="ARBA" id="ARBA00023002"/>
    </source>
</evidence>
<evidence type="ECO:0000256" key="2">
    <source>
        <dbReference type="ARBA" id="ARBA00011881"/>
    </source>
</evidence>
<comment type="subunit">
    <text evidence="2">Homotetramer.</text>
</comment>
<dbReference type="Proteomes" id="UP000886885">
    <property type="component" value="Chromosome 3A"/>
</dbReference>
<dbReference type="PANTHER" id="PTHR43521">
    <property type="entry name" value="ALPHA-AMINOADIPIC SEMIALDEHYDE DEHYDROGENASE"/>
    <property type="match status" value="1"/>
</dbReference>
<evidence type="ECO:0000256" key="4">
    <source>
        <dbReference type="ARBA" id="ARBA00023027"/>
    </source>
</evidence>
<dbReference type="Pfam" id="PF00171">
    <property type="entry name" value="Aldedh"/>
    <property type="match status" value="2"/>
</dbReference>
<feature type="domain" description="Aldehyde dehydrogenase" evidence="7">
    <location>
        <begin position="314"/>
        <end position="441"/>
    </location>
</feature>
<evidence type="ECO:0000259" key="7">
    <source>
        <dbReference type="Pfam" id="PF00171"/>
    </source>
</evidence>
<feature type="domain" description="Aldehyde dehydrogenase" evidence="7">
    <location>
        <begin position="35"/>
        <end position="313"/>
    </location>
</feature>
<dbReference type="GO" id="GO:0004029">
    <property type="term" value="F:aldehyde dehydrogenase (NAD+) activity"/>
    <property type="evidence" value="ECO:0007669"/>
    <property type="project" value="InterPro"/>
</dbReference>
<evidence type="ECO:0000313" key="8">
    <source>
        <dbReference type="EMBL" id="KAG6782284.1"/>
    </source>
</evidence>
<evidence type="ECO:0000256" key="1">
    <source>
        <dbReference type="ARBA" id="ARBA00009986"/>
    </source>
</evidence>
<dbReference type="InterPro" id="IPR044638">
    <property type="entry name" value="ALDH7A1-like"/>
</dbReference>
<accession>A0A8X8DAN3</accession>
<organism evidence="8 9">
    <name type="scientific">Populus tomentosa</name>
    <name type="common">Chinese white poplar</name>
    <dbReference type="NCBI Taxonomy" id="118781"/>
    <lineage>
        <taxon>Eukaryota</taxon>
        <taxon>Viridiplantae</taxon>
        <taxon>Streptophyta</taxon>
        <taxon>Embryophyta</taxon>
        <taxon>Tracheophyta</taxon>
        <taxon>Spermatophyta</taxon>
        <taxon>Magnoliopsida</taxon>
        <taxon>eudicotyledons</taxon>
        <taxon>Gunneridae</taxon>
        <taxon>Pentapetalae</taxon>
        <taxon>rosids</taxon>
        <taxon>fabids</taxon>
        <taxon>Malpighiales</taxon>
        <taxon>Salicaceae</taxon>
        <taxon>Saliceae</taxon>
        <taxon>Populus</taxon>
    </lineage>
</organism>